<dbReference type="InterPro" id="IPR000859">
    <property type="entry name" value="CUB_dom"/>
</dbReference>
<protein>
    <submittedName>
        <fullName evidence="7">Uncharacterized protein si:dkey-112e17.1</fullName>
    </submittedName>
</protein>
<dbReference type="InterPro" id="IPR035914">
    <property type="entry name" value="Sperma_CUB_dom_sf"/>
</dbReference>
<feature type="chain" id="PRO_5039895245" evidence="4">
    <location>
        <begin position="21"/>
        <end position="622"/>
    </location>
</feature>
<evidence type="ECO:0000256" key="3">
    <source>
        <dbReference type="SAM" id="MobiDB-lite"/>
    </source>
</evidence>
<name>A0A9F7TJL7_ICTPU</name>
<feature type="compositionally biased region" description="Basic and acidic residues" evidence="3">
    <location>
        <begin position="141"/>
        <end position="155"/>
    </location>
</feature>
<evidence type="ECO:0000259" key="5">
    <source>
        <dbReference type="PROSITE" id="PS01180"/>
    </source>
</evidence>
<keyword evidence="1" id="KW-1015">Disulfide bond</keyword>
<feature type="region of interest" description="Disordered" evidence="3">
    <location>
        <begin position="487"/>
        <end position="509"/>
    </location>
</feature>
<dbReference type="KEGG" id="ipu:108255478"/>
<dbReference type="Gene3D" id="2.60.120.290">
    <property type="entry name" value="Spermadhesin, CUB domain"/>
    <property type="match status" value="1"/>
</dbReference>
<dbReference type="SMART" id="SM00042">
    <property type="entry name" value="CUB"/>
    <property type="match status" value="1"/>
</dbReference>
<feature type="region of interest" description="Disordered" evidence="3">
    <location>
        <begin position="141"/>
        <end position="171"/>
    </location>
</feature>
<evidence type="ECO:0000256" key="2">
    <source>
        <dbReference type="PROSITE-ProRule" id="PRU00059"/>
    </source>
</evidence>
<dbReference type="Proteomes" id="UP000221080">
    <property type="component" value="Unplaced"/>
</dbReference>
<dbReference type="GeneID" id="108255478"/>
<keyword evidence="6" id="KW-1185">Reference proteome</keyword>
<sequence length="622" mass="68527">MLLLSLQVFCTAAVCVLCSGQRVFFECGAKLDVVDVQGLILSPGFPNNYASGTHCVWQFFVPVGHQLTMEMFDFDVFESTEGNLTTSADMITSEEAEEHLITKGITRSQPVLKEQSMEMTEIGDKMESGVSNMAKQVSERLSEPQLSDRAKEKAQNARFPSSLEEKTDHLLPSSTPTAIIEDESETLQLVMDVCPNDVLYITDLITFSSRFCGSKRPSDDQLVFGSDVEMVEVIMELITNTHWGRGFALIFRYHNQTTEAALEVGGQRSSAPSVGAVEALLAAVSLAALFTTSLMIVLCVTLRPKLCAKESNVTSSITSEVPVQNFHTDSSELQLVTANHPEQELNKNDKNPTLPHTGNIPECQISQNAELGCTNGLMEMELGTDEVFVISNTDTPSFSPCTHRERFLRRSDTGTVQPSDWMPRSEPSNWPSRGSHVGSARPRAWSVRTFHDFLLPLPQLNRKWCSWNLTSPFTKLVDTVSPGSVVDGDDGVKVPSAQHQRRYTSRSHTSQQICEPDGALCVPEQGAEVKICKFSADDDDHVTIPVFAISEDDDREPLVSAEHQNHVKNNDVGNHESLPSLGSTHLAFTDEESAVLKYTSRKIQLPSLSHVTVLSDSVGKDM</sequence>
<proteinExistence type="predicted"/>
<evidence type="ECO:0000313" key="6">
    <source>
        <dbReference type="Proteomes" id="UP000221080"/>
    </source>
</evidence>
<dbReference type="OrthoDB" id="8951018at2759"/>
<dbReference type="Pfam" id="PF00431">
    <property type="entry name" value="CUB"/>
    <property type="match status" value="1"/>
</dbReference>
<dbReference type="CDD" id="cd00041">
    <property type="entry name" value="CUB"/>
    <property type="match status" value="1"/>
</dbReference>
<feature type="signal peptide" evidence="4">
    <location>
        <begin position="1"/>
        <end position="20"/>
    </location>
</feature>
<organism evidence="6 7">
    <name type="scientific">Ictalurus punctatus</name>
    <name type="common">Channel catfish</name>
    <name type="synonym">Silurus punctatus</name>
    <dbReference type="NCBI Taxonomy" id="7998"/>
    <lineage>
        <taxon>Eukaryota</taxon>
        <taxon>Metazoa</taxon>
        <taxon>Chordata</taxon>
        <taxon>Craniata</taxon>
        <taxon>Vertebrata</taxon>
        <taxon>Euteleostomi</taxon>
        <taxon>Actinopterygii</taxon>
        <taxon>Neopterygii</taxon>
        <taxon>Teleostei</taxon>
        <taxon>Ostariophysi</taxon>
        <taxon>Siluriformes</taxon>
        <taxon>Ictaluridae</taxon>
        <taxon>Ictalurus</taxon>
    </lineage>
</organism>
<feature type="region of interest" description="Disordered" evidence="3">
    <location>
        <begin position="412"/>
        <end position="435"/>
    </location>
</feature>
<gene>
    <name evidence="7" type="primary">si:dkey-112e17.1</name>
</gene>
<keyword evidence="4" id="KW-0732">Signal</keyword>
<dbReference type="RefSeq" id="XP_053535246.1">
    <property type="nucleotide sequence ID" value="XM_053679271.1"/>
</dbReference>
<evidence type="ECO:0000256" key="1">
    <source>
        <dbReference type="ARBA" id="ARBA00023157"/>
    </source>
</evidence>
<evidence type="ECO:0000256" key="4">
    <source>
        <dbReference type="SAM" id="SignalP"/>
    </source>
</evidence>
<dbReference type="AlphaFoldDB" id="A0A9F7TJL7"/>
<accession>A0A9F7TJL7</accession>
<comment type="caution">
    <text evidence="2">Lacks conserved residue(s) required for the propagation of feature annotation.</text>
</comment>
<evidence type="ECO:0000313" key="7">
    <source>
        <dbReference type="RefSeq" id="XP_053535246.1"/>
    </source>
</evidence>
<feature type="domain" description="CUB" evidence="5">
    <location>
        <begin position="27"/>
        <end position="91"/>
    </location>
</feature>
<dbReference type="PROSITE" id="PS01180">
    <property type="entry name" value="CUB"/>
    <property type="match status" value="1"/>
</dbReference>
<dbReference type="SUPFAM" id="SSF49854">
    <property type="entry name" value="Spermadhesin, CUB domain"/>
    <property type="match status" value="1"/>
</dbReference>
<reference evidence="7" key="1">
    <citation type="submission" date="2025-08" db="UniProtKB">
        <authorList>
            <consortium name="RefSeq"/>
        </authorList>
    </citation>
    <scope>IDENTIFICATION</scope>
    <source>
        <tissue evidence="7">Blood</tissue>
    </source>
</reference>